<dbReference type="AlphaFoldDB" id="A0A840P3Z1"/>
<keyword evidence="5" id="KW-0963">Cytoplasm</keyword>
<dbReference type="Proteomes" id="UP000578449">
    <property type="component" value="Unassembled WGS sequence"/>
</dbReference>
<evidence type="ECO:0000256" key="7">
    <source>
        <dbReference type="ARBA" id="ARBA00022679"/>
    </source>
</evidence>
<organism evidence="12 13">
    <name type="scientific">Thermocatellispora tengchongensis</name>
    <dbReference type="NCBI Taxonomy" id="1073253"/>
    <lineage>
        <taxon>Bacteria</taxon>
        <taxon>Bacillati</taxon>
        <taxon>Actinomycetota</taxon>
        <taxon>Actinomycetes</taxon>
        <taxon>Streptosporangiales</taxon>
        <taxon>Streptosporangiaceae</taxon>
        <taxon>Thermocatellispora</taxon>
    </lineage>
</organism>
<protein>
    <recommendedName>
        <fullName evidence="4">Protein-L-isoaspartate O-methyltransferase</fullName>
        <ecNumber evidence="3">2.1.1.77</ecNumber>
    </recommendedName>
    <alternativeName>
        <fullName evidence="11">L-isoaspartyl protein carboxyl methyltransferase</fullName>
    </alternativeName>
    <alternativeName>
        <fullName evidence="9">Protein L-isoaspartyl methyltransferase</fullName>
    </alternativeName>
    <alternativeName>
        <fullName evidence="10">Protein-beta-aspartate methyltransferase</fullName>
    </alternativeName>
</protein>
<dbReference type="InterPro" id="IPR029063">
    <property type="entry name" value="SAM-dependent_MTases_sf"/>
</dbReference>
<evidence type="ECO:0000256" key="11">
    <source>
        <dbReference type="ARBA" id="ARBA00031350"/>
    </source>
</evidence>
<dbReference type="Gene3D" id="3.40.50.150">
    <property type="entry name" value="Vaccinia Virus protein VP39"/>
    <property type="match status" value="1"/>
</dbReference>
<proteinExistence type="inferred from homology"/>
<sequence length="386" mass="41711">MIVPDVTRRIDDMIAAISTVHPHSARTRAALHAVPRHLFVPPVGLACAPDDTERVINRGLDPDDWLQAVYSDTTITTQLDDGATPIGAGEGSATSSASAPSTVAALLDWLAPEPGHRVLDIGTGTGFTAALLTHLTGDAGEVTSVEIDPAVAERAAKNLATAGHEPHLVVGDGALGCPERAPFDRVHVTCGVRRVPYAWVEQTRPGGVIVAPYCPNFGLNHALRLVVTSDGTAYGRFPGFASYMMMRSQRAAPWHSDNGNGHRSTTRVDPRTIRFAPAGADLAIAAVTGLRAVTAQDGDQYRMWVIDQEMPSQWAAVTYRPGEEEYEVYQLGDRPVWEETVDAYFRWVAWGEPGRDRFGMTVRPDGQEIWLDTPDQVIGSEPYSGP</sequence>
<evidence type="ECO:0000256" key="9">
    <source>
        <dbReference type="ARBA" id="ARBA00030757"/>
    </source>
</evidence>
<evidence type="ECO:0000256" key="5">
    <source>
        <dbReference type="ARBA" id="ARBA00022490"/>
    </source>
</evidence>
<dbReference type="PANTHER" id="PTHR11579:SF0">
    <property type="entry name" value="PROTEIN-L-ISOASPARTATE(D-ASPARTATE) O-METHYLTRANSFERASE"/>
    <property type="match status" value="1"/>
</dbReference>
<evidence type="ECO:0000256" key="6">
    <source>
        <dbReference type="ARBA" id="ARBA00022603"/>
    </source>
</evidence>
<reference evidence="12 13" key="1">
    <citation type="submission" date="2020-08" db="EMBL/GenBank/DDBJ databases">
        <title>Genomic Encyclopedia of Type Strains, Phase IV (KMG-IV): sequencing the most valuable type-strain genomes for metagenomic binning, comparative biology and taxonomic classification.</title>
        <authorList>
            <person name="Goeker M."/>
        </authorList>
    </citation>
    <scope>NUCLEOTIDE SEQUENCE [LARGE SCALE GENOMIC DNA]</scope>
    <source>
        <strain evidence="12 13">DSM 45615</strain>
    </source>
</reference>
<evidence type="ECO:0000256" key="8">
    <source>
        <dbReference type="ARBA" id="ARBA00022691"/>
    </source>
</evidence>
<dbReference type="SUPFAM" id="SSF53335">
    <property type="entry name" value="S-adenosyl-L-methionine-dependent methyltransferases"/>
    <property type="match status" value="1"/>
</dbReference>
<name>A0A840P3Z1_9ACTN</name>
<gene>
    <name evidence="12" type="ORF">HNP84_002297</name>
</gene>
<evidence type="ECO:0000256" key="4">
    <source>
        <dbReference type="ARBA" id="ARBA00013346"/>
    </source>
</evidence>
<keyword evidence="13" id="KW-1185">Reference proteome</keyword>
<dbReference type="GO" id="GO:0005737">
    <property type="term" value="C:cytoplasm"/>
    <property type="evidence" value="ECO:0007669"/>
    <property type="project" value="UniProtKB-SubCell"/>
</dbReference>
<evidence type="ECO:0000313" key="12">
    <source>
        <dbReference type="EMBL" id="MBB5132581.1"/>
    </source>
</evidence>
<evidence type="ECO:0000313" key="13">
    <source>
        <dbReference type="Proteomes" id="UP000578449"/>
    </source>
</evidence>
<keyword evidence="7 12" id="KW-0808">Transferase</keyword>
<evidence type="ECO:0000256" key="3">
    <source>
        <dbReference type="ARBA" id="ARBA00011890"/>
    </source>
</evidence>
<evidence type="ECO:0000256" key="2">
    <source>
        <dbReference type="ARBA" id="ARBA00005369"/>
    </source>
</evidence>
<dbReference type="EC" id="2.1.1.77" evidence="3"/>
<dbReference type="Pfam" id="PF01135">
    <property type="entry name" value="PCMT"/>
    <property type="match status" value="1"/>
</dbReference>
<keyword evidence="8" id="KW-0949">S-adenosyl-L-methionine</keyword>
<comment type="subcellular location">
    <subcellularLocation>
        <location evidence="1">Cytoplasm</location>
    </subcellularLocation>
</comment>
<comment type="caution">
    <text evidence="12">The sequence shown here is derived from an EMBL/GenBank/DDBJ whole genome shotgun (WGS) entry which is preliminary data.</text>
</comment>
<comment type="similarity">
    <text evidence="2">Belongs to the methyltransferase superfamily. L-isoaspartyl/D-aspartyl protein methyltransferase family.</text>
</comment>
<keyword evidence="6 12" id="KW-0489">Methyltransferase</keyword>
<dbReference type="EMBL" id="JACHGN010000004">
    <property type="protein sequence ID" value="MBB5132581.1"/>
    <property type="molecule type" value="Genomic_DNA"/>
</dbReference>
<dbReference type="GO" id="GO:0032259">
    <property type="term" value="P:methylation"/>
    <property type="evidence" value="ECO:0007669"/>
    <property type="project" value="UniProtKB-KW"/>
</dbReference>
<dbReference type="CDD" id="cd02440">
    <property type="entry name" value="AdoMet_MTases"/>
    <property type="match status" value="1"/>
</dbReference>
<dbReference type="RefSeq" id="WP_312924419.1">
    <property type="nucleotide sequence ID" value="NZ_BAABIX010000003.1"/>
</dbReference>
<dbReference type="GO" id="GO:0004719">
    <property type="term" value="F:protein-L-isoaspartate (D-aspartate) O-methyltransferase activity"/>
    <property type="evidence" value="ECO:0007669"/>
    <property type="project" value="UniProtKB-EC"/>
</dbReference>
<dbReference type="PANTHER" id="PTHR11579">
    <property type="entry name" value="PROTEIN-L-ISOASPARTATE O-METHYLTRANSFERASE"/>
    <property type="match status" value="1"/>
</dbReference>
<evidence type="ECO:0000256" key="10">
    <source>
        <dbReference type="ARBA" id="ARBA00031323"/>
    </source>
</evidence>
<dbReference type="InterPro" id="IPR000682">
    <property type="entry name" value="PCMT"/>
</dbReference>
<evidence type="ECO:0000256" key="1">
    <source>
        <dbReference type="ARBA" id="ARBA00004496"/>
    </source>
</evidence>
<accession>A0A840P3Z1</accession>